<keyword evidence="5" id="KW-1185">Reference proteome</keyword>
<name>G4QCJ5_TAYAM</name>
<keyword evidence="1 4" id="KW-0489">Methyltransferase</keyword>
<dbReference type="EMBL" id="CP003059">
    <property type="protein sequence ID" value="AEP36125.1"/>
    <property type="molecule type" value="Genomic_DNA"/>
</dbReference>
<dbReference type="RefSeq" id="WP_014111023.1">
    <property type="nucleotide sequence ID" value="NC_016043.1"/>
</dbReference>
<gene>
    <name evidence="4" type="ordered locus">TASI_0344</name>
</gene>
<evidence type="ECO:0000313" key="5">
    <source>
        <dbReference type="Proteomes" id="UP000009284"/>
    </source>
</evidence>
<feature type="coiled-coil region" evidence="3">
    <location>
        <begin position="78"/>
        <end position="105"/>
    </location>
</feature>
<dbReference type="GO" id="GO:0008168">
    <property type="term" value="F:methyltransferase activity"/>
    <property type="evidence" value="ECO:0007669"/>
    <property type="project" value="UniProtKB-KW"/>
</dbReference>
<evidence type="ECO:0000256" key="1">
    <source>
        <dbReference type="ARBA" id="ARBA00022603"/>
    </source>
</evidence>
<dbReference type="OrthoDB" id="9803017at2"/>
<dbReference type="HOGENOM" id="CLU_075826_2_2_4"/>
<dbReference type="CDD" id="cd02440">
    <property type="entry name" value="AdoMet_MTases"/>
    <property type="match status" value="1"/>
</dbReference>
<dbReference type="eggNOG" id="COG0742">
    <property type="taxonomic scope" value="Bacteria"/>
</dbReference>
<dbReference type="Gene3D" id="3.40.50.150">
    <property type="entry name" value="Vaccinia Virus protein VP39"/>
    <property type="match status" value="1"/>
</dbReference>
<dbReference type="PANTHER" id="PTHR43542:SF1">
    <property type="entry name" value="METHYLTRANSFERASE"/>
    <property type="match status" value="1"/>
</dbReference>
<dbReference type="Proteomes" id="UP000009284">
    <property type="component" value="Chromosome"/>
</dbReference>
<proteinExistence type="predicted"/>
<dbReference type="PANTHER" id="PTHR43542">
    <property type="entry name" value="METHYLTRANSFERASE"/>
    <property type="match status" value="1"/>
</dbReference>
<keyword evidence="3" id="KW-0175">Coiled coil</keyword>
<evidence type="ECO:0000313" key="4">
    <source>
        <dbReference type="EMBL" id="AEP36125.1"/>
    </source>
</evidence>
<dbReference type="KEGG" id="tas:TASI_0344"/>
<dbReference type="PIRSF" id="PIRSF004553">
    <property type="entry name" value="CHP00095"/>
    <property type="match status" value="1"/>
</dbReference>
<evidence type="ECO:0000256" key="3">
    <source>
        <dbReference type="SAM" id="Coils"/>
    </source>
</evidence>
<dbReference type="Pfam" id="PF03602">
    <property type="entry name" value="Cons_hypoth95"/>
    <property type="match status" value="1"/>
</dbReference>
<dbReference type="NCBIfam" id="TIGR00095">
    <property type="entry name" value="16S rRNA (guanine(966)-N(2))-methyltransferase RsmD"/>
    <property type="match status" value="1"/>
</dbReference>
<dbReference type="AlphaFoldDB" id="G4QCJ5"/>
<sequence length="187" mass="21473">MGRTVRIIGGQYKKSTLPVLEIEGFRPTPDRVRETLFNWIDHIWSGVYQDKSVLDLFAGTGALGFEAASRGAQYVLLADQNQKVIEQLRKSRDKLNANAVRINSLGVPKILERMDASRFNLVFLDPPFHSELLEITKPYLEHILLPQGLVYIESDKPQILNDSFELLRESKAGQVYFYLFKFNRETL</sequence>
<dbReference type="InterPro" id="IPR004398">
    <property type="entry name" value="RNA_MeTrfase_RsmD"/>
</dbReference>
<accession>G4QCJ5</accession>
<organism evidence="4 5">
    <name type="scientific">Taylorella asinigenitalis (strain MCE3)</name>
    <dbReference type="NCBI Taxonomy" id="1008459"/>
    <lineage>
        <taxon>Bacteria</taxon>
        <taxon>Pseudomonadati</taxon>
        <taxon>Pseudomonadota</taxon>
        <taxon>Betaproteobacteria</taxon>
        <taxon>Burkholderiales</taxon>
        <taxon>Alcaligenaceae</taxon>
        <taxon>Taylorella</taxon>
    </lineage>
</organism>
<evidence type="ECO:0000256" key="2">
    <source>
        <dbReference type="ARBA" id="ARBA00022679"/>
    </source>
</evidence>
<keyword evidence="2 4" id="KW-0808">Transferase</keyword>
<reference key="1">
    <citation type="submission" date="2011-09" db="EMBL/GenBank/DDBJ databases">
        <title>Genomic characterization of the Taylorella genus.</title>
        <authorList>
            <person name="Hebert L."/>
            <person name="Moumen B."/>
            <person name="Pons N."/>
            <person name="Duquesne F."/>
            <person name="Breuil M.-F."/>
            <person name="Goux D."/>
            <person name="Batto J.-M."/>
            <person name="Renault P."/>
            <person name="Laugier C."/>
            <person name="Petry S."/>
        </authorList>
    </citation>
    <scope>NUCLEOTIDE SEQUENCE</scope>
    <source>
        <strain>MCE3</strain>
    </source>
</reference>
<dbReference type="InterPro" id="IPR029063">
    <property type="entry name" value="SAM-dependent_MTases_sf"/>
</dbReference>
<dbReference type="GO" id="GO:0031167">
    <property type="term" value="P:rRNA methylation"/>
    <property type="evidence" value="ECO:0007669"/>
    <property type="project" value="InterPro"/>
</dbReference>
<dbReference type="STRING" id="1008459.TASI_0344"/>
<dbReference type="SUPFAM" id="SSF53335">
    <property type="entry name" value="S-adenosyl-L-methionine-dependent methyltransferases"/>
    <property type="match status" value="1"/>
</dbReference>
<protein>
    <submittedName>
        <fullName evidence="4">Ribosomal RNA small subunit methyltransferase D</fullName>
    </submittedName>
</protein>
<reference evidence="4 5" key="2">
    <citation type="journal article" date="2012" name="PLoS ONE">
        <title>Genomic characterization of the taylorella genus.</title>
        <authorList>
            <person name="Hebert L."/>
            <person name="Moumen B."/>
            <person name="Pons N."/>
            <person name="Duquesne F."/>
            <person name="Breuil M.F."/>
            <person name="Goux D."/>
            <person name="Batto J.M."/>
            <person name="Laugier C."/>
            <person name="Renault P."/>
            <person name="Petry S."/>
        </authorList>
    </citation>
    <scope>NUCLEOTIDE SEQUENCE [LARGE SCALE GENOMIC DNA]</scope>
    <source>
        <strain evidence="4 5">MCE3</strain>
    </source>
</reference>